<dbReference type="EMBL" id="NSJV01000431">
    <property type="protein sequence ID" value="PAU46706.1"/>
    <property type="molecule type" value="Genomic_DNA"/>
</dbReference>
<feature type="region of interest" description="Disordered" evidence="1">
    <location>
        <begin position="152"/>
        <end position="178"/>
    </location>
</feature>
<gene>
    <name evidence="2" type="ORF">CK936_22715</name>
</gene>
<accession>A0A2A2D5I8</accession>
<dbReference type="AlphaFoldDB" id="A0A2A2D5I8"/>
<sequence>MARPTDTGFTGIYVHWDGYPSHHLPLLLTAFRHRFAGDLETMAQHLIDNVAVGWSELGTDLLDGAPEPLRHALTGGDNYPSSELDDLITPDGSPPERMTVAETSASGLDWGYILRPHGIEVVHRYETRGPVVGWKTDPRARFSDNYALWTPDGPIPATAPPRTAQPPANPAKSVTTTSVVRISVRR</sequence>
<evidence type="ECO:0000256" key="1">
    <source>
        <dbReference type="SAM" id="MobiDB-lite"/>
    </source>
</evidence>
<comment type="caution">
    <text evidence="2">The sequence shown here is derived from an EMBL/GenBank/DDBJ whole genome shotgun (WGS) entry which is preliminary data.</text>
</comment>
<protein>
    <submittedName>
        <fullName evidence="2">Uncharacterized protein</fullName>
    </submittedName>
</protein>
<name>A0A2A2D5I8_9ACTN</name>
<proteinExistence type="predicted"/>
<evidence type="ECO:0000313" key="2">
    <source>
        <dbReference type="EMBL" id="PAU46706.1"/>
    </source>
</evidence>
<reference evidence="2 3" key="1">
    <citation type="submission" date="2017-08" db="EMBL/GenBank/DDBJ databases">
        <title>Genome sequence of Streptomyces albireticuli NRRL B-1670.</title>
        <authorList>
            <person name="Graham D.E."/>
            <person name="Mahan K.M."/>
            <person name="Klingeman D.M."/>
            <person name="Hettich R.L."/>
            <person name="Parry R.J."/>
            <person name="Spain J.C."/>
        </authorList>
    </citation>
    <scope>NUCLEOTIDE SEQUENCE [LARGE SCALE GENOMIC DNA]</scope>
    <source>
        <strain evidence="2 3">NRRL B-1670</strain>
    </source>
</reference>
<organism evidence="2 3">
    <name type="scientific">Streptomyces albireticuli</name>
    <dbReference type="NCBI Taxonomy" id="1940"/>
    <lineage>
        <taxon>Bacteria</taxon>
        <taxon>Bacillati</taxon>
        <taxon>Actinomycetota</taxon>
        <taxon>Actinomycetes</taxon>
        <taxon>Kitasatosporales</taxon>
        <taxon>Streptomycetaceae</taxon>
        <taxon>Streptomyces</taxon>
    </lineage>
</organism>
<keyword evidence="3" id="KW-1185">Reference proteome</keyword>
<feature type="compositionally biased region" description="Pro residues" evidence="1">
    <location>
        <begin position="153"/>
        <end position="169"/>
    </location>
</feature>
<evidence type="ECO:0000313" key="3">
    <source>
        <dbReference type="Proteomes" id="UP000218944"/>
    </source>
</evidence>
<dbReference type="Proteomes" id="UP000218944">
    <property type="component" value="Unassembled WGS sequence"/>
</dbReference>